<reference evidence="1 2" key="1">
    <citation type="submission" date="2016-03" db="EMBL/GenBank/DDBJ databases">
        <title>Pediococcus and Lactobacillus from brewery environment - whole genome sequencing and assembly.</title>
        <authorList>
            <person name="Behr J."/>
            <person name="Geissler A.J."/>
            <person name="Vogel R.F."/>
        </authorList>
    </citation>
    <scope>NUCLEOTIDE SEQUENCE [LARGE SCALE GENOMIC DNA]</scope>
    <source>
        <strain evidence="1 2">TMW 1.1989</strain>
    </source>
</reference>
<dbReference type="AlphaFoldDB" id="A0A192H4W3"/>
<gene>
    <name evidence="1" type="ORF">AYR53_11930</name>
</gene>
<dbReference type="GeneID" id="42982970"/>
<accession>A0A192H4W3</accession>
<proteinExistence type="predicted"/>
<keyword evidence="1" id="KW-0418">Kinase</keyword>
<dbReference type="Gene3D" id="3.40.30.10">
    <property type="entry name" value="Glutaredoxin"/>
    <property type="match status" value="1"/>
</dbReference>
<dbReference type="STRING" id="375175.AYR53_11930"/>
<dbReference type="InterPro" id="IPR036249">
    <property type="entry name" value="Thioredoxin-like_sf"/>
</dbReference>
<keyword evidence="2" id="KW-1185">Reference proteome</keyword>
<organism evidence="1 2">
    <name type="scientific">Loigolactobacillus backii</name>
    <dbReference type="NCBI Taxonomy" id="375175"/>
    <lineage>
        <taxon>Bacteria</taxon>
        <taxon>Bacillati</taxon>
        <taxon>Bacillota</taxon>
        <taxon>Bacilli</taxon>
        <taxon>Lactobacillales</taxon>
        <taxon>Lactobacillaceae</taxon>
        <taxon>Loigolactobacillus</taxon>
    </lineage>
</organism>
<dbReference type="Pfam" id="PF13743">
    <property type="entry name" value="Thioredoxin_5"/>
    <property type="match status" value="1"/>
</dbReference>
<dbReference type="RefSeq" id="WP_068225400.1">
    <property type="nucleotide sequence ID" value="NZ_CP014623.1"/>
</dbReference>
<evidence type="ECO:0000313" key="2">
    <source>
        <dbReference type="Proteomes" id="UP000078582"/>
    </source>
</evidence>
<dbReference type="EMBL" id="CP014873">
    <property type="protein sequence ID" value="ANK63420.1"/>
    <property type="molecule type" value="Genomic_DNA"/>
</dbReference>
<dbReference type="SUPFAM" id="SSF52833">
    <property type="entry name" value="Thioredoxin-like"/>
    <property type="match status" value="1"/>
</dbReference>
<dbReference type="OrthoDB" id="2156137at2"/>
<sequence length="210" mass="23953">MLEVYLFVNPIGEHCLAAENSVLELVSARSEKIHYQFLPLVNLNTIKDIMLHQNLDSHNLQLRNQVFQTIYQASLDYKAALFQGKRRGQNFLISLQSALNFDHYSYSTDLIKQLAETNKLDVDMFLEDRQSALAKESFESDQHVACEMNIQTHPSTVIFNYDNPEQDYGILIEDCQSFELLNQVCDGNLAGVTALGQPSFPDKSHKLHTL</sequence>
<evidence type="ECO:0000313" key="1">
    <source>
        <dbReference type="EMBL" id="ANK63420.1"/>
    </source>
</evidence>
<keyword evidence="1" id="KW-0808">Transferase</keyword>
<name>A0A192H4W3_9LACO</name>
<dbReference type="GO" id="GO:0016301">
    <property type="term" value="F:kinase activity"/>
    <property type="evidence" value="ECO:0007669"/>
    <property type="project" value="UniProtKB-KW"/>
</dbReference>
<dbReference type="KEGG" id="lbt:AYR52_07205"/>
<protein>
    <submittedName>
        <fullName evidence="1">GTP pyrophosphokinase</fullName>
    </submittedName>
</protein>
<dbReference type="Proteomes" id="UP000078582">
    <property type="component" value="Chromosome"/>
</dbReference>